<dbReference type="PANTHER" id="PTHR14969">
    <property type="entry name" value="SPHINGOSINE-1-PHOSPHATE PHOSPHOHYDROLASE"/>
    <property type="match status" value="1"/>
</dbReference>
<dbReference type="HOGENOM" id="CLU_072573_4_2_1"/>
<dbReference type="OMA" id="YCQYSLV"/>
<feature type="domain" description="Phosphatidic acid phosphatase type 2/haloperoxidase" evidence="2">
    <location>
        <begin position="60"/>
        <end position="170"/>
    </location>
</feature>
<evidence type="ECO:0000313" key="3">
    <source>
        <dbReference type="EMBL" id="EDO36530.1"/>
    </source>
</evidence>
<dbReference type="KEGG" id="nve:5507969"/>
<reference evidence="3 4" key="1">
    <citation type="journal article" date="2007" name="Science">
        <title>Sea anemone genome reveals ancestral eumetazoan gene repertoire and genomic organization.</title>
        <authorList>
            <person name="Putnam N.H."/>
            <person name="Srivastava M."/>
            <person name="Hellsten U."/>
            <person name="Dirks B."/>
            <person name="Chapman J."/>
            <person name="Salamov A."/>
            <person name="Terry A."/>
            <person name="Shapiro H."/>
            <person name="Lindquist E."/>
            <person name="Kapitonov V.V."/>
            <person name="Jurka J."/>
            <person name="Genikhovich G."/>
            <person name="Grigoriev I.V."/>
            <person name="Lucas S.M."/>
            <person name="Steele R.E."/>
            <person name="Finnerty J.R."/>
            <person name="Technau U."/>
            <person name="Martindale M.Q."/>
            <person name="Rokhsar D.S."/>
        </authorList>
    </citation>
    <scope>NUCLEOTIDE SEQUENCE [LARGE SCALE GENOMIC DNA]</scope>
    <source>
        <strain evidence="4">CH2 X CH6</strain>
    </source>
</reference>
<dbReference type="OrthoDB" id="10266771at2759"/>
<dbReference type="InterPro" id="IPR000326">
    <property type="entry name" value="PAP2/HPO"/>
</dbReference>
<dbReference type="InterPro" id="IPR036938">
    <property type="entry name" value="PAP2/HPO_sf"/>
</dbReference>
<dbReference type="eggNOG" id="KOG4268">
    <property type="taxonomic scope" value="Eukaryota"/>
</dbReference>
<dbReference type="AlphaFoldDB" id="A7SIG8"/>
<keyword evidence="4" id="KW-1185">Reference proteome</keyword>
<dbReference type="Pfam" id="PF01569">
    <property type="entry name" value="PAP2"/>
    <property type="match status" value="1"/>
</dbReference>
<dbReference type="SMART" id="SM00014">
    <property type="entry name" value="acidPPc"/>
    <property type="match status" value="1"/>
</dbReference>
<dbReference type="GO" id="GO:0046839">
    <property type="term" value="P:phospholipid dephosphorylation"/>
    <property type="evidence" value="ECO:0000318"/>
    <property type="project" value="GO_Central"/>
</dbReference>
<dbReference type="STRING" id="45351.A7SIG8"/>
<dbReference type="GO" id="GO:0042392">
    <property type="term" value="F:sphingosine-1-phosphate phosphatase activity"/>
    <property type="evidence" value="ECO:0000318"/>
    <property type="project" value="GO_Central"/>
</dbReference>
<accession>A7SIG8</accession>
<dbReference type="InParanoid" id="A7SIG8"/>
<feature type="non-terminal residue" evidence="3">
    <location>
        <position position="1"/>
    </location>
</feature>
<dbReference type="EMBL" id="DS469668">
    <property type="protein sequence ID" value="EDO36530.1"/>
    <property type="molecule type" value="Genomic_DNA"/>
</dbReference>
<dbReference type="PhylomeDB" id="A7SIG8"/>
<dbReference type="PANTHER" id="PTHR14969:SF13">
    <property type="entry name" value="AT30094P"/>
    <property type="match status" value="1"/>
</dbReference>
<dbReference type="Proteomes" id="UP000001593">
    <property type="component" value="Unassembled WGS sequence"/>
</dbReference>
<evidence type="ECO:0000259" key="2">
    <source>
        <dbReference type="SMART" id="SM00014"/>
    </source>
</evidence>
<feature type="transmembrane region" description="Helical" evidence="1">
    <location>
        <begin position="28"/>
        <end position="53"/>
    </location>
</feature>
<feature type="non-terminal residue" evidence="3">
    <location>
        <position position="175"/>
    </location>
</feature>
<proteinExistence type="predicted"/>
<sequence>INTLHSLDIRVSQSLSICATKDASFMRFVLIILEISGHGVPWITGSLLAIYLYRGLEQQIALNFLLALIIDLAVVGTTKVLFKRSRPVYNAQDMFVTVSVDNFSFPSGHSTRAAMMAGICSVLTPSVFGKALVYTWALAIAMSRVMLGRHHVSDVVCGALIGWAQYLLIVKIWLT</sequence>
<keyword evidence="1" id="KW-1133">Transmembrane helix</keyword>
<name>A7SIG8_NEMVE</name>
<dbReference type="SUPFAM" id="SSF48317">
    <property type="entry name" value="Acid phosphatase/Vanadium-dependent haloperoxidase"/>
    <property type="match status" value="1"/>
</dbReference>
<keyword evidence="1" id="KW-0812">Transmembrane</keyword>
<feature type="transmembrane region" description="Helical" evidence="1">
    <location>
        <begin position="113"/>
        <end position="140"/>
    </location>
</feature>
<dbReference type="Gene3D" id="1.20.144.10">
    <property type="entry name" value="Phosphatidic acid phosphatase type 2/haloperoxidase"/>
    <property type="match status" value="1"/>
</dbReference>
<feature type="transmembrane region" description="Helical" evidence="1">
    <location>
        <begin position="60"/>
        <end position="82"/>
    </location>
</feature>
<evidence type="ECO:0000256" key="1">
    <source>
        <dbReference type="SAM" id="Phobius"/>
    </source>
</evidence>
<keyword evidence="1" id="KW-0472">Membrane</keyword>
<organism evidence="3 4">
    <name type="scientific">Nematostella vectensis</name>
    <name type="common">Starlet sea anemone</name>
    <dbReference type="NCBI Taxonomy" id="45351"/>
    <lineage>
        <taxon>Eukaryota</taxon>
        <taxon>Metazoa</taxon>
        <taxon>Cnidaria</taxon>
        <taxon>Anthozoa</taxon>
        <taxon>Hexacorallia</taxon>
        <taxon>Actiniaria</taxon>
        <taxon>Edwardsiidae</taxon>
        <taxon>Nematostella</taxon>
    </lineage>
</organism>
<feature type="transmembrane region" description="Helical" evidence="1">
    <location>
        <begin position="152"/>
        <end position="174"/>
    </location>
</feature>
<gene>
    <name evidence="3" type="ORF">NEMVEDRAFT_v1g25700</name>
</gene>
<evidence type="ECO:0000313" key="4">
    <source>
        <dbReference type="Proteomes" id="UP000001593"/>
    </source>
</evidence>
<protein>
    <recommendedName>
        <fullName evidence="2">Phosphatidic acid phosphatase type 2/haloperoxidase domain-containing protein</fullName>
    </recommendedName>
</protein>
<dbReference type="GO" id="GO:0016020">
    <property type="term" value="C:membrane"/>
    <property type="evidence" value="ECO:0000318"/>
    <property type="project" value="GO_Central"/>
</dbReference>